<evidence type="ECO:0000259" key="6">
    <source>
        <dbReference type="PROSITE" id="PS51194"/>
    </source>
</evidence>
<dbReference type="SUPFAM" id="SSF52540">
    <property type="entry name" value="P-loop containing nucleoside triphosphate hydrolases"/>
    <property type="match status" value="2"/>
</dbReference>
<keyword evidence="8" id="KW-1185">Reference proteome</keyword>
<dbReference type="InterPro" id="IPR025202">
    <property type="entry name" value="PLD-like_dom"/>
</dbReference>
<evidence type="ECO:0000313" key="7">
    <source>
        <dbReference type="EMBL" id="RZT98234.1"/>
    </source>
</evidence>
<evidence type="ECO:0000313" key="8">
    <source>
        <dbReference type="Proteomes" id="UP000293398"/>
    </source>
</evidence>
<name>A0A4Q7VPQ5_9BURK</name>
<evidence type="ECO:0000259" key="5">
    <source>
        <dbReference type="PROSITE" id="PS51192"/>
    </source>
</evidence>
<dbReference type="GO" id="GO:0005524">
    <property type="term" value="F:ATP binding"/>
    <property type="evidence" value="ECO:0007669"/>
    <property type="project" value="UniProtKB-KW"/>
</dbReference>
<proteinExistence type="predicted"/>
<dbReference type="AlphaFoldDB" id="A0A4Q7VPQ5"/>
<dbReference type="Gene3D" id="3.30.870.10">
    <property type="entry name" value="Endonuclease Chain A"/>
    <property type="match status" value="1"/>
</dbReference>
<dbReference type="Pfam" id="PF00176">
    <property type="entry name" value="SNF2-rel_dom"/>
    <property type="match status" value="1"/>
</dbReference>
<dbReference type="GO" id="GO:0016787">
    <property type="term" value="F:hydrolase activity"/>
    <property type="evidence" value="ECO:0007669"/>
    <property type="project" value="UniProtKB-KW"/>
</dbReference>
<sequence>MAIRRFSSRTERLDTEFLAESLRGAVKYFRIAGYFRSSIFELVGEEIAKIPEVKIICNSELDLADFQVASGRTTALKERWNEVDVEAEALLKKERYQILDRLLQSGNVEIRVVPRERLFLHGKAGSIHYEDGSRKSFIGSVNDSKSAFAHNYELVWQDDDEESADWVEKEFWALWNDGVPLPEAVLAEINRVANRREVTIEVLKPEEVPAAAMAEAPIYRGGEQLQPWQRTFVTMFLEHREIYGKARLLLADEVGVGKTLSMATSALVSALLDDGPVLILAPSTLTIQWQIEMMDKLGVPAAVWSSQKKVWLGVEGQILSPRGDASSIKKCPYRIAIVSTGLIMHQREKFDFVKEAGMLLKNRFGTIILDEAHKARARGGFGDQASEPNNLMAFMQQIGRRTRHLILGTATPIQTDVRELWDLLGILNSGAEFVLGDALSPWHDHEQAIPLITGRARVTSEAEVWRWLSNPLPPGNEHHIVQQLRDYLLIDNKSFGSTHRFEDLGYMIQSLWLSECLTPGFFKENNPVLRHTVLRKRKQLEEEGLLERVGVNTHPMTRNLAQYQSRFVGLGIPTNTPFQVAYGKAEEFSKLLHSRTKSAGFMKSLMLQRICSSFASGLKTAQKMLKHTVSNDDEDLVEDVEHILSEMTPAEVACLREIETQLSRPEAVDSKLNTVRWFLTEFRTGGKNWLEHGCIIFSQYFDTAEWIAKELAKSFKGEVVAVYAGVGKSGLFRGEQFNNVEREVIKTAVKMREIRLVVATDAACEGLNLQTLGTLINIDLPWNPSRLEQRLGRIKRFGQTRKFVDMLNLVYSETQDEKVYNVISERLRDTYDIFGSLPDTIDDDWIDDEEELSTHMNEYMHERKKAQDAFSVKYRGTHDPDANLWEQCATVLSRRDIVSKLSEPWGS</sequence>
<dbReference type="InterPro" id="IPR014001">
    <property type="entry name" value="Helicase_ATP-bd"/>
</dbReference>
<dbReference type="Gene3D" id="3.40.50.300">
    <property type="entry name" value="P-loop containing nucleotide triphosphate hydrolases"/>
    <property type="match status" value="1"/>
</dbReference>
<dbReference type="OrthoDB" id="9814088at2"/>
<keyword evidence="4" id="KW-0067">ATP-binding</keyword>
<dbReference type="SUPFAM" id="SSF56024">
    <property type="entry name" value="Phospholipase D/nuclease"/>
    <property type="match status" value="1"/>
</dbReference>
<dbReference type="Proteomes" id="UP000293398">
    <property type="component" value="Unassembled WGS sequence"/>
</dbReference>
<dbReference type="RefSeq" id="WP_130302968.1">
    <property type="nucleotide sequence ID" value="NZ_SHKO01000001.1"/>
</dbReference>
<dbReference type="SMART" id="SM00490">
    <property type="entry name" value="HELICc"/>
    <property type="match status" value="1"/>
</dbReference>
<keyword evidence="2" id="KW-0378">Hydrolase</keyword>
<dbReference type="Pfam" id="PF00271">
    <property type="entry name" value="Helicase_C"/>
    <property type="match status" value="1"/>
</dbReference>
<dbReference type="PANTHER" id="PTHR45766:SF6">
    <property type="entry name" value="SWI_SNF-RELATED MATRIX-ASSOCIATED ACTIN-DEPENDENT REGULATOR OF CHROMATIN SUBFAMILY A-LIKE PROTEIN 1"/>
    <property type="match status" value="1"/>
</dbReference>
<dbReference type="PANTHER" id="PTHR45766">
    <property type="entry name" value="DNA ANNEALING HELICASE AND ENDONUCLEASE ZRANB3 FAMILY MEMBER"/>
    <property type="match status" value="1"/>
</dbReference>
<dbReference type="GO" id="GO:0004386">
    <property type="term" value="F:helicase activity"/>
    <property type="evidence" value="ECO:0007669"/>
    <property type="project" value="UniProtKB-KW"/>
</dbReference>
<dbReference type="InterPro" id="IPR038718">
    <property type="entry name" value="SNF2-like_sf"/>
</dbReference>
<dbReference type="Pfam" id="PF13091">
    <property type="entry name" value="PLDc_2"/>
    <property type="match status" value="1"/>
</dbReference>
<dbReference type="InterPro" id="IPR001650">
    <property type="entry name" value="Helicase_C-like"/>
</dbReference>
<dbReference type="NCBIfam" id="NF042964">
    <property type="entry name" value="phospholipD_antiphage"/>
    <property type="match status" value="1"/>
</dbReference>
<organism evidence="7 8">
    <name type="scientific">Advenella incenata</name>
    <dbReference type="NCBI Taxonomy" id="267800"/>
    <lineage>
        <taxon>Bacteria</taxon>
        <taxon>Pseudomonadati</taxon>
        <taxon>Pseudomonadota</taxon>
        <taxon>Betaproteobacteria</taxon>
        <taxon>Burkholderiales</taxon>
        <taxon>Alcaligenaceae</taxon>
    </lineage>
</organism>
<dbReference type="InterPro" id="IPR027417">
    <property type="entry name" value="P-loop_NTPase"/>
</dbReference>
<gene>
    <name evidence="7" type="ORF">EV681_0008</name>
</gene>
<dbReference type="PROSITE" id="PS51194">
    <property type="entry name" value="HELICASE_CTER"/>
    <property type="match status" value="1"/>
</dbReference>
<keyword evidence="1" id="KW-0547">Nucleotide-binding</keyword>
<reference evidence="7 8" key="1">
    <citation type="submission" date="2019-02" db="EMBL/GenBank/DDBJ databases">
        <title>Genomic Encyclopedia of Type Strains, Phase IV (KMG-IV): sequencing the most valuable type-strain genomes for metagenomic binning, comparative biology and taxonomic classification.</title>
        <authorList>
            <person name="Goeker M."/>
        </authorList>
    </citation>
    <scope>NUCLEOTIDE SEQUENCE [LARGE SCALE GENOMIC DNA]</scope>
    <source>
        <strain evidence="7 8">DSM 23814</strain>
    </source>
</reference>
<evidence type="ECO:0000256" key="2">
    <source>
        <dbReference type="ARBA" id="ARBA00022801"/>
    </source>
</evidence>
<evidence type="ECO:0000256" key="1">
    <source>
        <dbReference type="ARBA" id="ARBA00022741"/>
    </source>
</evidence>
<dbReference type="CDD" id="cd18011">
    <property type="entry name" value="DEXDc_RapA"/>
    <property type="match status" value="1"/>
</dbReference>
<accession>A0A4Q7VPQ5</accession>
<protein>
    <submittedName>
        <fullName evidence="7">Helicase-like protein</fullName>
    </submittedName>
</protein>
<evidence type="ECO:0000256" key="4">
    <source>
        <dbReference type="ARBA" id="ARBA00022840"/>
    </source>
</evidence>
<dbReference type="InterPro" id="IPR049730">
    <property type="entry name" value="SNF2/RAD54-like_C"/>
</dbReference>
<dbReference type="CDD" id="cd18793">
    <property type="entry name" value="SF2_C_SNF"/>
    <property type="match status" value="1"/>
</dbReference>
<keyword evidence="3 7" id="KW-0347">Helicase</keyword>
<feature type="domain" description="Helicase ATP-binding" evidence="5">
    <location>
        <begin position="239"/>
        <end position="430"/>
    </location>
</feature>
<dbReference type="InterPro" id="IPR000330">
    <property type="entry name" value="SNF2_N"/>
</dbReference>
<dbReference type="InterPro" id="IPR057342">
    <property type="entry name" value="DEXDc_RapA"/>
</dbReference>
<dbReference type="InterPro" id="IPR049952">
    <property type="entry name" value="PhospholipD-like_anti-phage"/>
</dbReference>
<dbReference type="SMART" id="SM00487">
    <property type="entry name" value="DEXDc"/>
    <property type="match status" value="1"/>
</dbReference>
<dbReference type="PROSITE" id="PS51192">
    <property type="entry name" value="HELICASE_ATP_BIND_1"/>
    <property type="match status" value="1"/>
</dbReference>
<feature type="domain" description="Helicase C-terminal" evidence="6">
    <location>
        <begin position="674"/>
        <end position="860"/>
    </location>
</feature>
<dbReference type="EMBL" id="SHKO01000001">
    <property type="protein sequence ID" value="RZT98234.1"/>
    <property type="molecule type" value="Genomic_DNA"/>
</dbReference>
<comment type="caution">
    <text evidence="7">The sequence shown here is derived from an EMBL/GenBank/DDBJ whole genome shotgun (WGS) entry which is preliminary data.</text>
</comment>
<evidence type="ECO:0000256" key="3">
    <source>
        <dbReference type="ARBA" id="ARBA00022806"/>
    </source>
</evidence>
<dbReference type="Gene3D" id="3.40.50.10810">
    <property type="entry name" value="Tandem AAA-ATPase domain"/>
    <property type="match status" value="1"/>
</dbReference>